<dbReference type="PANTHER" id="PTHR24292:SF100">
    <property type="entry name" value="CYTOCHROME P450 6A16, ISOFORM B-RELATED"/>
    <property type="match status" value="1"/>
</dbReference>
<protein>
    <submittedName>
        <fullName evidence="15">Cytochrome P450 6FY1</fullName>
    </submittedName>
</protein>
<evidence type="ECO:0000256" key="1">
    <source>
        <dbReference type="ARBA" id="ARBA00001971"/>
    </source>
</evidence>
<evidence type="ECO:0000256" key="14">
    <source>
        <dbReference type="RuleBase" id="RU000461"/>
    </source>
</evidence>
<dbReference type="Pfam" id="PF00067">
    <property type="entry name" value="p450"/>
    <property type="match status" value="1"/>
</dbReference>
<dbReference type="PANTHER" id="PTHR24292">
    <property type="entry name" value="CYTOCHROME P450"/>
    <property type="match status" value="1"/>
</dbReference>
<dbReference type="GO" id="GO:0016705">
    <property type="term" value="F:oxidoreductase activity, acting on paired donors, with incorporation or reduction of molecular oxygen"/>
    <property type="evidence" value="ECO:0007669"/>
    <property type="project" value="InterPro"/>
</dbReference>
<comment type="subcellular location">
    <subcellularLocation>
        <location evidence="3">Endoplasmic reticulum membrane</location>
        <topology evidence="3">Peripheral membrane protein</topology>
    </subcellularLocation>
    <subcellularLocation>
        <location evidence="2">Microsome membrane</location>
        <topology evidence="2">Peripheral membrane protein</topology>
    </subcellularLocation>
</comment>
<evidence type="ECO:0000256" key="2">
    <source>
        <dbReference type="ARBA" id="ARBA00004174"/>
    </source>
</evidence>
<evidence type="ECO:0000256" key="7">
    <source>
        <dbReference type="ARBA" id="ARBA00022824"/>
    </source>
</evidence>
<evidence type="ECO:0000256" key="8">
    <source>
        <dbReference type="ARBA" id="ARBA00022848"/>
    </source>
</evidence>
<evidence type="ECO:0000313" key="15">
    <source>
        <dbReference type="EMBL" id="AHJ10937.1"/>
    </source>
</evidence>
<keyword evidence="11 14" id="KW-0503">Monooxygenase</keyword>
<comment type="cofactor">
    <cofactor evidence="1 13">
        <name>heme</name>
        <dbReference type="ChEBI" id="CHEBI:30413"/>
    </cofactor>
</comment>
<keyword evidence="5 13" id="KW-0349">Heme</keyword>
<dbReference type="EMBL" id="KF896079">
    <property type="protein sequence ID" value="AHJ10937.1"/>
    <property type="molecule type" value="mRNA"/>
</dbReference>
<sequence>MGFTIALILLSIAWYLLDRYFLSYWKRNGFKQLEPSFLLGNSRKMLTQSESFYEIFDEFYYKSKGQKFIGMYNLYKPSLLVTDPQMIHDIFIKDFGYFHDHSIEFDTDNDPLSGFLFSLTGQKWRDLRVKLSPTFTSGKLRWMFPVMKQSSEVLVDFIQKGVDNKNPVFGFGELFRRYNANLISSVAFGIDNDCINNPDNDFFIYGLKNFDNSFRNVVRQFLFTFMPKLMNIFKIKFAPQDVDDFFMKIVHEIVDYREKNNFSRNDFMDLLIQLKNQGYVSADKEIPDVDDDDEMETIENETEQKKLMKLTFNELAAQAFVFFLAAFETNSASMTFCLTELARNPKIQKKVQDEMDEVFATQDVTYESVNKLKYLECCMLESLRKYPPVPILSRECTKDYKIPNTDLVIRKGTDIKIPIMSLHRDSEIYENPHDFIPERFLDSPTGNSKLDDQKSAIFYSPFGDGPRHCIGMRMAKVSAKLSIATLLSKFTFCLEDERLHHEEIKFDKKSFPLRPDHDIKLRAKVRKN</sequence>
<keyword evidence="8" id="KW-0492">Microsome</keyword>
<dbReference type="PRINTS" id="PR00385">
    <property type="entry name" value="P450"/>
</dbReference>
<dbReference type="InterPro" id="IPR050476">
    <property type="entry name" value="Insect_CytP450_Detox"/>
</dbReference>
<evidence type="ECO:0000256" key="12">
    <source>
        <dbReference type="ARBA" id="ARBA00023136"/>
    </source>
</evidence>
<evidence type="ECO:0000256" key="5">
    <source>
        <dbReference type="ARBA" id="ARBA00022617"/>
    </source>
</evidence>
<dbReference type="InterPro" id="IPR036396">
    <property type="entry name" value="Cyt_P450_sf"/>
</dbReference>
<evidence type="ECO:0000256" key="11">
    <source>
        <dbReference type="ARBA" id="ARBA00023033"/>
    </source>
</evidence>
<evidence type="ECO:0000256" key="9">
    <source>
        <dbReference type="ARBA" id="ARBA00023002"/>
    </source>
</evidence>
<dbReference type="FunFam" id="1.10.630.10:FF:000042">
    <property type="entry name" value="Cytochrome P450"/>
    <property type="match status" value="1"/>
</dbReference>
<dbReference type="CDD" id="cd11056">
    <property type="entry name" value="CYP6-like"/>
    <property type="match status" value="1"/>
</dbReference>
<keyword evidence="12" id="KW-0472">Membrane</keyword>
<dbReference type="SUPFAM" id="SSF48264">
    <property type="entry name" value="Cytochrome P450"/>
    <property type="match status" value="1"/>
</dbReference>
<dbReference type="InterPro" id="IPR002401">
    <property type="entry name" value="Cyt_P450_E_grp-I"/>
</dbReference>
<evidence type="ECO:0000256" key="13">
    <source>
        <dbReference type="PIRSR" id="PIRSR602401-1"/>
    </source>
</evidence>
<keyword evidence="9 14" id="KW-0560">Oxidoreductase</keyword>
<dbReference type="PRINTS" id="PR00463">
    <property type="entry name" value="EP450I"/>
</dbReference>
<dbReference type="InterPro" id="IPR017972">
    <property type="entry name" value="Cyt_P450_CS"/>
</dbReference>
<gene>
    <name evidence="15" type="primary">CYP6FY1</name>
</gene>
<dbReference type="GO" id="GO:0005506">
    <property type="term" value="F:iron ion binding"/>
    <property type="evidence" value="ECO:0007669"/>
    <property type="project" value="InterPro"/>
</dbReference>
<keyword evidence="6 13" id="KW-0479">Metal-binding</keyword>
<evidence type="ECO:0000256" key="10">
    <source>
        <dbReference type="ARBA" id="ARBA00023004"/>
    </source>
</evidence>
<dbReference type="AlphaFoldDB" id="W6EKQ4"/>
<evidence type="ECO:0000256" key="3">
    <source>
        <dbReference type="ARBA" id="ARBA00004406"/>
    </source>
</evidence>
<accession>W6EKQ4</accession>
<reference evidence="15" key="1">
    <citation type="submission" date="2013-11" db="EMBL/GenBank/DDBJ databases">
        <title>Transcription profiling of CYP6 genes responding to insecticides in Chironomus kiinensis.</title>
        <authorList>
            <person name="Cao C."/>
        </authorList>
    </citation>
    <scope>NUCLEOTIDE SEQUENCE</scope>
</reference>
<evidence type="ECO:0000256" key="4">
    <source>
        <dbReference type="ARBA" id="ARBA00010617"/>
    </source>
</evidence>
<dbReference type="InterPro" id="IPR001128">
    <property type="entry name" value="Cyt_P450"/>
</dbReference>
<dbReference type="Gene3D" id="1.10.630.10">
    <property type="entry name" value="Cytochrome P450"/>
    <property type="match status" value="1"/>
</dbReference>
<dbReference type="PROSITE" id="PS00086">
    <property type="entry name" value="CYTOCHROME_P450"/>
    <property type="match status" value="1"/>
</dbReference>
<proteinExistence type="evidence at transcript level"/>
<evidence type="ECO:0000256" key="6">
    <source>
        <dbReference type="ARBA" id="ARBA00022723"/>
    </source>
</evidence>
<name>W6EKQ4_CHIKI</name>
<organism evidence="15">
    <name type="scientific">Chironomus kiiensis</name>
    <name type="common">Midge</name>
    <dbReference type="NCBI Taxonomy" id="84408"/>
    <lineage>
        <taxon>Eukaryota</taxon>
        <taxon>Metazoa</taxon>
        <taxon>Ecdysozoa</taxon>
        <taxon>Arthropoda</taxon>
        <taxon>Hexapoda</taxon>
        <taxon>Insecta</taxon>
        <taxon>Pterygota</taxon>
        <taxon>Neoptera</taxon>
        <taxon>Endopterygota</taxon>
        <taxon>Diptera</taxon>
        <taxon>Nematocera</taxon>
        <taxon>Chironomoidea</taxon>
        <taxon>Chironomidae</taxon>
        <taxon>Chironominae</taxon>
        <taxon>Chironomus</taxon>
    </lineage>
</organism>
<dbReference type="GO" id="GO:0005789">
    <property type="term" value="C:endoplasmic reticulum membrane"/>
    <property type="evidence" value="ECO:0007669"/>
    <property type="project" value="UniProtKB-SubCell"/>
</dbReference>
<keyword evidence="10 13" id="KW-0408">Iron</keyword>
<keyword evidence="7" id="KW-0256">Endoplasmic reticulum</keyword>
<feature type="binding site" description="axial binding residue" evidence="13">
    <location>
        <position position="469"/>
    </location>
    <ligand>
        <name>heme</name>
        <dbReference type="ChEBI" id="CHEBI:30413"/>
    </ligand>
    <ligandPart>
        <name>Fe</name>
        <dbReference type="ChEBI" id="CHEBI:18248"/>
    </ligandPart>
</feature>
<dbReference type="GO" id="GO:0004497">
    <property type="term" value="F:monooxygenase activity"/>
    <property type="evidence" value="ECO:0007669"/>
    <property type="project" value="UniProtKB-KW"/>
</dbReference>
<comment type="similarity">
    <text evidence="4 14">Belongs to the cytochrome P450 family.</text>
</comment>
<dbReference type="GO" id="GO:0020037">
    <property type="term" value="F:heme binding"/>
    <property type="evidence" value="ECO:0007669"/>
    <property type="project" value="InterPro"/>
</dbReference>